<name>A0A0H2RY05_9AGAM</name>
<evidence type="ECO:0008006" key="4">
    <source>
        <dbReference type="Google" id="ProtNLM"/>
    </source>
</evidence>
<organism evidence="2 3">
    <name type="scientific">Schizopora paradoxa</name>
    <dbReference type="NCBI Taxonomy" id="27342"/>
    <lineage>
        <taxon>Eukaryota</taxon>
        <taxon>Fungi</taxon>
        <taxon>Dikarya</taxon>
        <taxon>Basidiomycota</taxon>
        <taxon>Agaricomycotina</taxon>
        <taxon>Agaricomycetes</taxon>
        <taxon>Hymenochaetales</taxon>
        <taxon>Schizoporaceae</taxon>
        <taxon>Schizopora</taxon>
    </lineage>
</organism>
<keyword evidence="1" id="KW-1133">Transmembrane helix</keyword>
<gene>
    <name evidence="2" type="ORF">SCHPADRAFT_995061</name>
</gene>
<protein>
    <recommendedName>
        <fullName evidence="4">DUF2421 domain-containing protein</fullName>
    </recommendedName>
</protein>
<dbReference type="Proteomes" id="UP000053477">
    <property type="component" value="Unassembled WGS sequence"/>
</dbReference>
<evidence type="ECO:0000256" key="1">
    <source>
        <dbReference type="SAM" id="Phobius"/>
    </source>
</evidence>
<keyword evidence="1" id="KW-0472">Membrane</keyword>
<evidence type="ECO:0000313" key="2">
    <source>
        <dbReference type="EMBL" id="KLO16482.1"/>
    </source>
</evidence>
<dbReference type="OrthoDB" id="68611at2759"/>
<keyword evidence="1" id="KW-0812">Transmembrane</keyword>
<dbReference type="AlphaFoldDB" id="A0A0H2RY05"/>
<feature type="transmembrane region" description="Helical" evidence="1">
    <location>
        <begin position="81"/>
        <end position="100"/>
    </location>
</feature>
<dbReference type="PANTHER" id="PTHR37994:SF3">
    <property type="entry name" value="ER TRANSPORTER 6TM N-TERMINAL DOMAIN-CONTAINING PROTEIN"/>
    <property type="match status" value="1"/>
</dbReference>
<dbReference type="PANTHER" id="PTHR37994">
    <property type="entry name" value="ARAE_2_N DOMAIN-CONTAINING PROTEIN-RELATED"/>
    <property type="match status" value="1"/>
</dbReference>
<feature type="transmembrane region" description="Helical" evidence="1">
    <location>
        <begin position="41"/>
        <end position="61"/>
    </location>
</feature>
<feature type="transmembrane region" description="Helical" evidence="1">
    <location>
        <begin position="112"/>
        <end position="130"/>
    </location>
</feature>
<proteinExistence type="predicted"/>
<keyword evidence="3" id="KW-1185">Reference proteome</keyword>
<dbReference type="EMBL" id="KQ085915">
    <property type="protein sequence ID" value="KLO16482.1"/>
    <property type="molecule type" value="Genomic_DNA"/>
</dbReference>
<dbReference type="InParanoid" id="A0A0H2RY05"/>
<reference evidence="2 3" key="1">
    <citation type="submission" date="2015-04" db="EMBL/GenBank/DDBJ databases">
        <title>Complete genome sequence of Schizopora paradoxa KUC8140, a cosmopolitan wood degrader in East Asia.</title>
        <authorList>
            <consortium name="DOE Joint Genome Institute"/>
            <person name="Min B."/>
            <person name="Park H."/>
            <person name="Jang Y."/>
            <person name="Kim J.-J."/>
            <person name="Kim K.H."/>
            <person name="Pangilinan J."/>
            <person name="Lipzen A."/>
            <person name="Riley R."/>
            <person name="Grigoriev I.V."/>
            <person name="Spatafora J.W."/>
            <person name="Choi I.-G."/>
        </authorList>
    </citation>
    <scope>NUCLEOTIDE SEQUENCE [LARGE SCALE GENOMIC DNA]</scope>
    <source>
        <strain evidence="2 3">KUC8140</strain>
    </source>
</reference>
<sequence>MANFFEEGKKSFAYNHHVGGQHHFKDPRTLIPYVLHEMPKFFVAALLAMNGTGTMLIAEWSNRVVLGNTHYDTPVLRFGKSFATLGVALGIAATFQLFILRNPARRTLRKKLGALLFAQLSYMTLLQAYARAAMPSDPSRRAPDAALKRVDEEMRHRELKLQAELIGLRPLVQFASAEPQFSRVFRADIINRVLRTSQIILDRMRECRTAIASQPLPDTVLENFVQVLSPYRRRNSQVLQLEFYLIASSVSGKSPLLREAPVELEGAAQVVNFMHDVLVLAARHARTEAGAKTIRSGAFTRYFHYIVGITSLGGYLLSIEEACKDLFGELEDHLA</sequence>
<accession>A0A0H2RY05</accession>
<evidence type="ECO:0000313" key="3">
    <source>
        <dbReference type="Proteomes" id="UP000053477"/>
    </source>
</evidence>
<dbReference type="STRING" id="27342.A0A0H2RY05"/>